<evidence type="ECO:0000313" key="2">
    <source>
        <dbReference type="EMBL" id="KAJ1153360.1"/>
    </source>
</evidence>
<dbReference type="AlphaFoldDB" id="A0AAV7RMZ0"/>
<proteinExistence type="predicted"/>
<organism evidence="2 3">
    <name type="scientific">Pleurodeles waltl</name>
    <name type="common">Iberian ribbed newt</name>
    <dbReference type="NCBI Taxonomy" id="8319"/>
    <lineage>
        <taxon>Eukaryota</taxon>
        <taxon>Metazoa</taxon>
        <taxon>Chordata</taxon>
        <taxon>Craniata</taxon>
        <taxon>Vertebrata</taxon>
        <taxon>Euteleostomi</taxon>
        <taxon>Amphibia</taxon>
        <taxon>Batrachia</taxon>
        <taxon>Caudata</taxon>
        <taxon>Salamandroidea</taxon>
        <taxon>Salamandridae</taxon>
        <taxon>Pleurodelinae</taxon>
        <taxon>Pleurodeles</taxon>
    </lineage>
</organism>
<evidence type="ECO:0000256" key="1">
    <source>
        <dbReference type="SAM" id="MobiDB-lite"/>
    </source>
</evidence>
<reference evidence="2" key="1">
    <citation type="journal article" date="2022" name="bioRxiv">
        <title>Sequencing and chromosome-scale assembly of the giantPleurodeles waltlgenome.</title>
        <authorList>
            <person name="Brown T."/>
            <person name="Elewa A."/>
            <person name="Iarovenko S."/>
            <person name="Subramanian E."/>
            <person name="Araus A.J."/>
            <person name="Petzold A."/>
            <person name="Susuki M."/>
            <person name="Suzuki K.-i.T."/>
            <person name="Hayashi T."/>
            <person name="Toyoda A."/>
            <person name="Oliveira C."/>
            <person name="Osipova E."/>
            <person name="Leigh N.D."/>
            <person name="Simon A."/>
            <person name="Yun M.H."/>
        </authorList>
    </citation>
    <scope>NUCLEOTIDE SEQUENCE</scope>
    <source>
        <strain evidence="2">20211129_DDA</strain>
        <tissue evidence="2">Liver</tissue>
    </source>
</reference>
<feature type="region of interest" description="Disordered" evidence="1">
    <location>
        <begin position="1"/>
        <end position="43"/>
    </location>
</feature>
<gene>
    <name evidence="2" type="ORF">NDU88_006121</name>
</gene>
<name>A0AAV7RMZ0_PLEWA</name>
<sequence>MVKKRRSQQEEKNEGPQRTLTRRTPKLLFGRANRSWNPEPWRPVAETRIAGPGEQASEPPCFRRSVAHPVEQWEETDEEAKDLLTYTKELRENLQSVWDKAHTNLREAQDKQKKGYDKPEVYFVLLTSGTRP</sequence>
<keyword evidence="3" id="KW-1185">Reference proteome</keyword>
<dbReference type="Proteomes" id="UP001066276">
    <property type="component" value="Chromosome 5"/>
</dbReference>
<protein>
    <submittedName>
        <fullName evidence="2">Uncharacterized protein</fullName>
    </submittedName>
</protein>
<dbReference type="EMBL" id="JANPWB010000009">
    <property type="protein sequence ID" value="KAJ1153360.1"/>
    <property type="molecule type" value="Genomic_DNA"/>
</dbReference>
<evidence type="ECO:0000313" key="3">
    <source>
        <dbReference type="Proteomes" id="UP001066276"/>
    </source>
</evidence>
<accession>A0AAV7RMZ0</accession>
<comment type="caution">
    <text evidence="2">The sequence shown here is derived from an EMBL/GenBank/DDBJ whole genome shotgun (WGS) entry which is preliminary data.</text>
</comment>